<keyword evidence="5 7" id="KW-1133">Transmembrane helix</keyword>
<feature type="transmembrane region" description="Helical" evidence="7">
    <location>
        <begin position="228"/>
        <end position="250"/>
    </location>
</feature>
<dbReference type="GO" id="GO:0005886">
    <property type="term" value="C:plasma membrane"/>
    <property type="evidence" value="ECO:0007669"/>
    <property type="project" value="UniProtKB-SubCell"/>
</dbReference>
<dbReference type="OrthoDB" id="9788108at2"/>
<dbReference type="CDD" id="cd06261">
    <property type="entry name" value="TM_PBP2"/>
    <property type="match status" value="1"/>
</dbReference>
<dbReference type="Proteomes" id="UP000247476">
    <property type="component" value="Unassembled WGS sequence"/>
</dbReference>
<dbReference type="InterPro" id="IPR035906">
    <property type="entry name" value="MetI-like_sf"/>
</dbReference>
<comment type="subcellular location">
    <subcellularLocation>
        <location evidence="1">Cell membrane</location>
        <topology evidence="1">Multi-pass membrane protein</topology>
    </subcellularLocation>
</comment>
<dbReference type="PANTHER" id="PTHR43227:SF3">
    <property type="entry name" value="BINDING-PROTEIN-DEPENDENT TRANSPORT SYSTEMS INNER MEMBRANE COMPONENT"/>
    <property type="match status" value="1"/>
</dbReference>
<feature type="transmembrane region" description="Helical" evidence="7">
    <location>
        <begin position="189"/>
        <end position="207"/>
    </location>
</feature>
<feature type="domain" description="ABC transmembrane type-1" evidence="8">
    <location>
        <begin position="96"/>
        <end position="301"/>
    </location>
</feature>
<gene>
    <name evidence="9" type="ORF">DLM86_04120</name>
</gene>
<dbReference type="Gene3D" id="1.10.3720.10">
    <property type="entry name" value="MetI-like"/>
    <property type="match status" value="1"/>
</dbReference>
<evidence type="ECO:0000256" key="4">
    <source>
        <dbReference type="ARBA" id="ARBA00022692"/>
    </source>
</evidence>
<keyword evidence="6 7" id="KW-0472">Membrane</keyword>
<evidence type="ECO:0000313" key="10">
    <source>
        <dbReference type="Proteomes" id="UP000247476"/>
    </source>
</evidence>
<proteinExistence type="predicted"/>
<evidence type="ECO:0000259" key="8">
    <source>
        <dbReference type="PROSITE" id="PS50928"/>
    </source>
</evidence>
<evidence type="ECO:0000256" key="6">
    <source>
        <dbReference type="ARBA" id="ARBA00023136"/>
    </source>
</evidence>
<evidence type="ECO:0000256" key="3">
    <source>
        <dbReference type="ARBA" id="ARBA00022475"/>
    </source>
</evidence>
<dbReference type="PANTHER" id="PTHR43227">
    <property type="entry name" value="BLL4140 PROTEIN"/>
    <property type="match status" value="1"/>
</dbReference>
<keyword evidence="3" id="KW-1003">Cell membrane</keyword>
<reference evidence="9 10" key="1">
    <citation type="submission" date="2018-05" db="EMBL/GenBank/DDBJ databases">
        <title>Paenibacillus flagellatus sp. nov., isolated from selenium mineral soil.</title>
        <authorList>
            <person name="Dai X."/>
        </authorList>
    </citation>
    <scope>NUCLEOTIDE SEQUENCE [LARGE SCALE GENOMIC DNA]</scope>
    <source>
        <strain evidence="9 10">DXL2</strain>
    </source>
</reference>
<sequence>MNPESNAETVRPWTWKEHEREQRRLRRRTAMTGLLFLMPWLVGTAAFMAYPLAYSLYLSFHTVGVKPDGSGLKYDFAGWDNYKYAFLRDNVFPEQMFLYVREALLVIPLTVLFALLVSVMLNRRFYGRLFFRTIFFLPVIFASGNVLTELFAQGQGSLPFAGQLDVAEALNRSLPAAIAAPLASVLSRFVILLWFSGVQVILFLAGFQTIPASAYEAARIDGATPWESFWRITFPSIVPFIGLNLIYTVVDQSTNPFNPIMTHILSNVNNPKTGYGYASALGWLYCGFIMALIAVLLRMAVKWNGKREVKRT</sequence>
<feature type="transmembrane region" description="Helical" evidence="7">
    <location>
        <begin position="96"/>
        <end position="117"/>
    </location>
</feature>
<feature type="transmembrane region" description="Helical" evidence="7">
    <location>
        <begin position="280"/>
        <end position="301"/>
    </location>
</feature>
<accession>A0A2V5KB92</accession>
<dbReference type="GO" id="GO:0055085">
    <property type="term" value="P:transmembrane transport"/>
    <property type="evidence" value="ECO:0007669"/>
    <property type="project" value="InterPro"/>
</dbReference>
<organism evidence="9 10">
    <name type="scientific">Paenibacillus flagellatus</name>
    <dbReference type="NCBI Taxonomy" id="2211139"/>
    <lineage>
        <taxon>Bacteria</taxon>
        <taxon>Bacillati</taxon>
        <taxon>Bacillota</taxon>
        <taxon>Bacilli</taxon>
        <taxon>Bacillales</taxon>
        <taxon>Paenibacillaceae</taxon>
        <taxon>Paenibacillus</taxon>
    </lineage>
</organism>
<keyword evidence="10" id="KW-1185">Reference proteome</keyword>
<evidence type="ECO:0000256" key="5">
    <source>
        <dbReference type="ARBA" id="ARBA00022989"/>
    </source>
</evidence>
<feature type="transmembrane region" description="Helical" evidence="7">
    <location>
        <begin position="129"/>
        <end position="148"/>
    </location>
</feature>
<dbReference type="PROSITE" id="PS50928">
    <property type="entry name" value="ABC_TM1"/>
    <property type="match status" value="1"/>
</dbReference>
<keyword evidence="2" id="KW-0813">Transport</keyword>
<evidence type="ECO:0000256" key="7">
    <source>
        <dbReference type="SAM" id="Phobius"/>
    </source>
</evidence>
<comment type="caution">
    <text evidence="9">The sequence shown here is derived from an EMBL/GenBank/DDBJ whole genome shotgun (WGS) entry which is preliminary data.</text>
</comment>
<feature type="transmembrane region" description="Helical" evidence="7">
    <location>
        <begin position="30"/>
        <end position="50"/>
    </location>
</feature>
<dbReference type="RefSeq" id="WP_110838711.1">
    <property type="nucleotide sequence ID" value="NZ_QJVJ01000002.1"/>
</dbReference>
<evidence type="ECO:0000256" key="1">
    <source>
        <dbReference type="ARBA" id="ARBA00004651"/>
    </source>
</evidence>
<dbReference type="SUPFAM" id="SSF161098">
    <property type="entry name" value="MetI-like"/>
    <property type="match status" value="1"/>
</dbReference>
<evidence type="ECO:0000256" key="2">
    <source>
        <dbReference type="ARBA" id="ARBA00022448"/>
    </source>
</evidence>
<name>A0A2V5KB92_9BACL</name>
<evidence type="ECO:0000313" key="9">
    <source>
        <dbReference type="EMBL" id="PYI56182.1"/>
    </source>
</evidence>
<dbReference type="AlphaFoldDB" id="A0A2V5KB92"/>
<protein>
    <submittedName>
        <fullName evidence="9">Sugar ABC transporter permease</fullName>
    </submittedName>
</protein>
<dbReference type="InterPro" id="IPR000515">
    <property type="entry name" value="MetI-like"/>
</dbReference>
<keyword evidence="4 7" id="KW-0812">Transmembrane</keyword>
<dbReference type="InterPro" id="IPR050809">
    <property type="entry name" value="UgpAE/MalFG_permease"/>
</dbReference>
<dbReference type="EMBL" id="QJVJ01000002">
    <property type="protein sequence ID" value="PYI56182.1"/>
    <property type="molecule type" value="Genomic_DNA"/>
</dbReference>